<evidence type="ECO:0000256" key="1">
    <source>
        <dbReference type="SAM" id="MobiDB-lite"/>
    </source>
</evidence>
<dbReference type="EMBL" id="CAJOBP010029414">
    <property type="protein sequence ID" value="CAF4646252.1"/>
    <property type="molecule type" value="Genomic_DNA"/>
</dbReference>
<evidence type="ECO:0000313" key="4">
    <source>
        <dbReference type="Proteomes" id="UP000663873"/>
    </source>
</evidence>
<reference evidence="3" key="1">
    <citation type="submission" date="2021-02" db="EMBL/GenBank/DDBJ databases">
        <authorList>
            <person name="Nowell W R."/>
        </authorList>
    </citation>
    <scope>NUCLEOTIDE SEQUENCE</scope>
</reference>
<name>A0A821F274_9BILA</name>
<protein>
    <submittedName>
        <fullName evidence="3">Uncharacterized protein</fullName>
    </submittedName>
</protein>
<keyword evidence="4" id="KW-1185">Reference proteome</keyword>
<dbReference type="EMBL" id="CAJNXB010003134">
    <property type="protein sequence ID" value="CAF3298360.1"/>
    <property type="molecule type" value="Genomic_DNA"/>
</dbReference>
<evidence type="ECO:0000313" key="3">
    <source>
        <dbReference type="EMBL" id="CAF4646252.1"/>
    </source>
</evidence>
<dbReference type="Proteomes" id="UP000663873">
    <property type="component" value="Unassembled WGS sequence"/>
</dbReference>
<dbReference type="OrthoDB" id="10016376at2759"/>
<sequence length="180" mass="20710">MASNILRESWSIKIVPIPVNISFTELAKAIDLPTSRVFIPKIYKNNDRYAWINNFSSKEEADQFVLKLSASSIFDATVKFEVNTSRSTSAVTTHPSHQATIHPIAPLMNQKKQDRRDDYNPTNRHVVRTAMITDRIPDSTMESKQHASHRHQNRTQDNYKPQQTFQKPQESGKLSVFNEK</sequence>
<dbReference type="AlphaFoldDB" id="A0A821F274"/>
<accession>A0A821F274</accession>
<evidence type="ECO:0000313" key="2">
    <source>
        <dbReference type="EMBL" id="CAF3298360.1"/>
    </source>
</evidence>
<gene>
    <name evidence="2" type="ORF">TIS948_LOCUS18120</name>
    <name evidence="3" type="ORF">UJA718_LOCUS33438</name>
</gene>
<dbReference type="Proteomes" id="UP000663825">
    <property type="component" value="Unassembled WGS sequence"/>
</dbReference>
<proteinExistence type="predicted"/>
<feature type="region of interest" description="Disordered" evidence="1">
    <location>
        <begin position="110"/>
        <end position="180"/>
    </location>
</feature>
<feature type="compositionally biased region" description="Basic and acidic residues" evidence="1">
    <location>
        <begin position="135"/>
        <end position="145"/>
    </location>
</feature>
<organism evidence="3 4">
    <name type="scientific">Rotaria socialis</name>
    <dbReference type="NCBI Taxonomy" id="392032"/>
    <lineage>
        <taxon>Eukaryota</taxon>
        <taxon>Metazoa</taxon>
        <taxon>Spiralia</taxon>
        <taxon>Gnathifera</taxon>
        <taxon>Rotifera</taxon>
        <taxon>Eurotatoria</taxon>
        <taxon>Bdelloidea</taxon>
        <taxon>Philodinida</taxon>
        <taxon>Philodinidae</taxon>
        <taxon>Rotaria</taxon>
    </lineage>
</organism>
<comment type="caution">
    <text evidence="3">The sequence shown here is derived from an EMBL/GenBank/DDBJ whole genome shotgun (WGS) entry which is preliminary data.</text>
</comment>
<feature type="compositionally biased region" description="Polar residues" evidence="1">
    <location>
        <begin position="155"/>
        <end position="169"/>
    </location>
</feature>